<dbReference type="SUPFAM" id="SSF49265">
    <property type="entry name" value="Fibronectin type III"/>
    <property type="match status" value="1"/>
</dbReference>
<sequence length="79" mass="8867">MMCFPVPSSAPLNVVINREGDTTILVTWSAPDVSKRNGEIIGYMVRFSSGYSSYIPLCKDHTKCGYKLCYVKTELKAWV</sequence>
<dbReference type="PROSITE" id="PS50853">
    <property type="entry name" value="FN3"/>
    <property type="match status" value="1"/>
</dbReference>
<dbReference type="Pfam" id="PF00041">
    <property type="entry name" value="fn3"/>
    <property type="match status" value="1"/>
</dbReference>
<gene>
    <name evidence="2" type="ORF">DPMN_144179</name>
</gene>
<dbReference type="InterPro" id="IPR036116">
    <property type="entry name" value="FN3_sf"/>
</dbReference>
<organism evidence="2 3">
    <name type="scientific">Dreissena polymorpha</name>
    <name type="common">Zebra mussel</name>
    <name type="synonym">Mytilus polymorpha</name>
    <dbReference type="NCBI Taxonomy" id="45954"/>
    <lineage>
        <taxon>Eukaryota</taxon>
        <taxon>Metazoa</taxon>
        <taxon>Spiralia</taxon>
        <taxon>Lophotrochozoa</taxon>
        <taxon>Mollusca</taxon>
        <taxon>Bivalvia</taxon>
        <taxon>Autobranchia</taxon>
        <taxon>Heteroconchia</taxon>
        <taxon>Euheterodonta</taxon>
        <taxon>Imparidentia</taxon>
        <taxon>Neoheterodontei</taxon>
        <taxon>Myida</taxon>
        <taxon>Dreissenoidea</taxon>
        <taxon>Dreissenidae</taxon>
        <taxon>Dreissena</taxon>
    </lineage>
</organism>
<reference evidence="2" key="1">
    <citation type="journal article" date="2019" name="bioRxiv">
        <title>The Genome of the Zebra Mussel, Dreissena polymorpha: A Resource for Invasive Species Research.</title>
        <authorList>
            <person name="McCartney M.A."/>
            <person name="Auch B."/>
            <person name="Kono T."/>
            <person name="Mallez S."/>
            <person name="Zhang Y."/>
            <person name="Obille A."/>
            <person name="Becker A."/>
            <person name="Abrahante J.E."/>
            <person name="Garbe J."/>
            <person name="Badalamenti J.P."/>
            <person name="Herman A."/>
            <person name="Mangelson H."/>
            <person name="Liachko I."/>
            <person name="Sullivan S."/>
            <person name="Sone E.D."/>
            <person name="Koren S."/>
            <person name="Silverstein K.A.T."/>
            <person name="Beckman K.B."/>
            <person name="Gohl D.M."/>
        </authorList>
    </citation>
    <scope>NUCLEOTIDE SEQUENCE</scope>
    <source>
        <strain evidence="2">Duluth1</strain>
        <tissue evidence="2">Whole animal</tissue>
    </source>
</reference>
<dbReference type="EMBL" id="JAIWYP010000006">
    <property type="protein sequence ID" value="KAH3815649.1"/>
    <property type="molecule type" value="Genomic_DNA"/>
</dbReference>
<dbReference type="InterPro" id="IPR013783">
    <property type="entry name" value="Ig-like_fold"/>
</dbReference>
<dbReference type="InterPro" id="IPR003961">
    <property type="entry name" value="FN3_dom"/>
</dbReference>
<evidence type="ECO:0000313" key="2">
    <source>
        <dbReference type="EMBL" id="KAH3815649.1"/>
    </source>
</evidence>
<evidence type="ECO:0000259" key="1">
    <source>
        <dbReference type="PROSITE" id="PS50853"/>
    </source>
</evidence>
<dbReference type="Gene3D" id="2.60.40.10">
    <property type="entry name" value="Immunoglobulins"/>
    <property type="match status" value="1"/>
</dbReference>
<proteinExistence type="predicted"/>
<comment type="caution">
    <text evidence="2">The sequence shown here is derived from an EMBL/GenBank/DDBJ whole genome shotgun (WGS) entry which is preliminary data.</text>
</comment>
<evidence type="ECO:0000313" key="3">
    <source>
        <dbReference type="Proteomes" id="UP000828390"/>
    </source>
</evidence>
<dbReference type="CDD" id="cd00063">
    <property type="entry name" value="FN3"/>
    <property type="match status" value="1"/>
</dbReference>
<dbReference type="AlphaFoldDB" id="A0A9D4GEE8"/>
<feature type="domain" description="Fibronectin type-III" evidence="1">
    <location>
        <begin position="10"/>
        <end position="79"/>
    </location>
</feature>
<dbReference type="Proteomes" id="UP000828390">
    <property type="component" value="Unassembled WGS sequence"/>
</dbReference>
<name>A0A9D4GEE8_DREPO</name>
<protein>
    <recommendedName>
        <fullName evidence="1">Fibronectin type-III domain-containing protein</fullName>
    </recommendedName>
</protein>
<accession>A0A9D4GEE8</accession>
<keyword evidence="3" id="KW-1185">Reference proteome</keyword>
<reference evidence="2" key="2">
    <citation type="submission" date="2020-11" db="EMBL/GenBank/DDBJ databases">
        <authorList>
            <person name="McCartney M.A."/>
            <person name="Auch B."/>
            <person name="Kono T."/>
            <person name="Mallez S."/>
            <person name="Becker A."/>
            <person name="Gohl D.M."/>
            <person name="Silverstein K.A.T."/>
            <person name="Koren S."/>
            <person name="Bechman K.B."/>
            <person name="Herman A."/>
            <person name="Abrahante J.E."/>
            <person name="Garbe J."/>
        </authorList>
    </citation>
    <scope>NUCLEOTIDE SEQUENCE</scope>
    <source>
        <strain evidence="2">Duluth1</strain>
        <tissue evidence="2">Whole animal</tissue>
    </source>
</reference>